<proteinExistence type="predicted"/>
<evidence type="ECO:0000313" key="1">
    <source>
        <dbReference type="EMBL" id="KAB8293390.1"/>
    </source>
</evidence>
<comment type="caution">
    <text evidence="1">The sequence shown here is derived from an EMBL/GenBank/DDBJ whole genome shotgun (WGS) entry which is preliminary data.</text>
</comment>
<dbReference type="EMBL" id="VIGI01000012">
    <property type="protein sequence ID" value="KAB8293390.1"/>
    <property type="molecule type" value="Genomic_DNA"/>
</dbReference>
<gene>
    <name evidence="1" type="ORF">EYC80_007710</name>
</gene>
<dbReference type="AlphaFoldDB" id="A0A5N6JX59"/>
<protein>
    <submittedName>
        <fullName evidence="1">Uncharacterized protein</fullName>
    </submittedName>
</protein>
<sequence>MDTLAPIPTSEDSFIDIMSQNLIDSNAGRQKVYLFLSSLFHLPAQPINNQTRNHEFQSNIQFPGLIISRHQYPYIRYLCNAIFDMNSKLIKRKKNPTSDKFFAQKFKRNMPPSCPFMQ</sequence>
<organism evidence="1 2">
    <name type="scientific">Monilinia laxa</name>
    <name type="common">Brown rot fungus</name>
    <name type="synonym">Sclerotinia laxa</name>
    <dbReference type="NCBI Taxonomy" id="61186"/>
    <lineage>
        <taxon>Eukaryota</taxon>
        <taxon>Fungi</taxon>
        <taxon>Dikarya</taxon>
        <taxon>Ascomycota</taxon>
        <taxon>Pezizomycotina</taxon>
        <taxon>Leotiomycetes</taxon>
        <taxon>Helotiales</taxon>
        <taxon>Sclerotiniaceae</taxon>
        <taxon>Monilinia</taxon>
    </lineage>
</organism>
<name>A0A5N6JX59_MONLA</name>
<accession>A0A5N6JX59</accession>
<keyword evidence="2" id="KW-1185">Reference proteome</keyword>
<dbReference type="Proteomes" id="UP000326757">
    <property type="component" value="Unassembled WGS sequence"/>
</dbReference>
<reference evidence="1 2" key="1">
    <citation type="submission" date="2019-06" db="EMBL/GenBank/DDBJ databases">
        <title>Genome Sequence of the Brown Rot Fungal Pathogen Monilinia laxa.</title>
        <authorList>
            <person name="De Miccolis Angelini R.M."/>
            <person name="Landi L."/>
            <person name="Abate D."/>
            <person name="Pollastro S."/>
            <person name="Romanazzi G."/>
            <person name="Faretra F."/>
        </authorList>
    </citation>
    <scope>NUCLEOTIDE SEQUENCE [LARGE SCALE GENOMIC DNA]</scope>
    <source>
        <strain evidence="1 2">Mlax316</strain>
    </source>
</reference>
<evidence type="ECO:0000313" key="2">
    <source>
        <dbReference type="Proteomes" id="UP000326757"/>
    </source>
</evidence>